<feature type="transmembrane region" description="Helical" evidence="9">
    <location>
        <begin position="446"/>
        <end position="467"/>
    </location>
</feature>
<proteinExistence type="inferred from homology"/>
<evidence type="ECO:0000256" key="6">
    <source>
        <dbReference type="ARBA" id="ARBA00023136"/>
    </source>
</evidence>
<feature type="transmembrane region" description="Helical" evidence="9">
    <location>
        <begin position="859"/>
        <end position="884"/>
    </location>
</feature>
<sequence length="1032" mass="113041">MDLEEQERDILIQTDDDDCHVDVSYVNDDDDSNASFSLSQNDSAFWPQSYRHSVDLLTGVTPPMVSFIQGRSTETSFSSSIASLYKRRPTSIANSFVSSTSKQPLLSEKDDVSFLSSQVGLSNTDLSYGEPNFCSFPQSVLNGINVLCGISLLTMPYAVKEGGWLGLCILLSFAIITCYTGILLKRCLESSSDLRTYPDIGQAAFGFTGRLIISILLYMELYVCCVEYIIMMSDNLSRVFPNITLNIVGVSLDSSQIFAISATLIVLPTVWLKDLSLLSYLSAGGVFVSILLALCLFWVGSVDGVGFHTGGKALDLANLPVAIGIFGFGFSGHAVLPSIYSSMKEPSKFPLVLLISMFGEAIQSQFTLNMPQQYTASKIAVWTAVVVPMTKYALALTPIVLGLEELMPPSEKMRSYGVSIFIKTILVLSTLVVALTFPFFAIMGALMGSFLAMLVDFIFPCLCYLSILKGRLNWSMRIHHNLWHCKRLLRDVLRHWKISRRIELNETTTMKLEEQERDILFPTDDEECQVDVSCDDEDDDSSSSSSLSQNDSAPWPRSYRQSVDILTGVTPPTISFIHRRSSQTSFTSSIASLYKRRQNSTINFFASSASKVPLLSNKEDVSVKSFLSFSISDLSCAEPSLCSFQQSVLNGINVLCGVGLLTMPYAVKEGGWIGLCILFFFGIITCYTGILLKRCLESSPDLHTYPDIGQAAFGFPGRLIISILLYMELYVCCVEYIIMMSDNLSRVFPNITLNIVGVSLDSPQIFAISATLIVLPTVWLKDLSLLSYLSAGGVFVSILLALCLFWVGSVNGVGFHPGGQALDLANLPVAIGIFGFGFGGHAIFPNIYSSMKEPSKFPLVLITSFGFCVFFYIAVAICGYSMFGEAIQSQFTLNMPQQYISSKIAVWTAVITPMTKYALCLTPIVLSLEEVMPSSGKIRSYGVSMLLRTILVLSTLVVALTFPFFAIMGALVGSFLAMLVAFIFPCLCYLSILKGRLSKTQIGICVFIIISGIVSGCCGTYSAIGRLVGKLD</sequence>
<feature type="transmembrane region" description="Helical" evidence="9">
    <location>
        <begin position="243"/>
        <end position="266"/>
    </location>
</feature>
<organism evidence="11 12">
    <name type="scientific">Arabidopsis thaliana</name>
    <name type="common">Mouse-ear cress</name>
    <dbReference type="NCBI Taxonomy" id="3702"/>
    <lineage>
        <taxon>Eukaryota</taxon>
        <taxon>Viridiplantae</taxon>
        <taxon>Streptophyta</taxon>
        <taxon>Embryophyta</taxon>
        <taxon>Tracheophyta</taxon>
        <taxon>Spermatophyta</taxon>
        <taxon>Magnoliopsida</taxon>
        <taxon>eudicotyledons</taxon>
        <taxon>Gunneridae</taxon>
        <taxon>Pentapetalae</taxon>
        <taxon>rosids</taxon>
        <taxon>malvids</taxon>
        <taxon>Brassicales</taxon>
        <taxon>Brassicaceae</taxon>
        <taxon>Camelineae</taxon>
        <taxon>Arabidopsis</taxon>
    </lineage>
</organism>
<keyword evidence="2" id="KW-0813">Transport</keyword>
<evidence type="ECO:0000256" key="5">
    <source>
        <dbReference type="ARBA" id="ARBA00022989"/>
    </source>
</evidence>
<evidence type="ECO:0000313" key="11">
    <source>
        <dbReference type="EMBL" id="CAD5322507.1"/>
    </source>
</evidence>
<dbReference type="AlphaFoldDB" id="A0A7G2EL27"/>
<feature type="transmembrane region" description="Helical" evidence="9">
    <location>
        <begin position="946"/>
        <end position="965"/>
    </location>
</feature>
<feature type="transmembrane region" description="Helical" evidence="9">
    <location>
        <begin position="380"/>
        <end position="403"/>
    </location>
</feature>
<feature type="compositionally biased region" description="Acidic residues" evidence="8">
    <location>
        <begin position="531"/>
        <end position="541"/>
    </location>
</feature>
<feature type="transmembrane region" description="Helical" evidence="9">
    <location>
        <begin position="278"/>
        <end position="299"/>
    </location>
</feature>
<evidence type="ECO:0000256" key="8">
    <source>
        <dbReference type="SAM" id="MobiDB-lite"/>
    </source>
</evidence>
<dbReference type="FunFam" id="1.20.1740.10:FF:000047">
    <property type="entry name" value="Amino acid transporter AVT1A"/>
    <property type="match status" value="1"/>
</dbReference>
<dbReference type="InterPro" id="IPR013057">
    <property type="entry name" value="AA_transpt_TM"/>
</dbReference>
<dbReference type="GO" id="GO:0031090">
    <property type="term" value="C:organelle membrane"/>
    <property type="evidence" value="ECO:0007669"/>
    <property type="project" value="UniProtKB-ARBA"/>
</dbReference>
<evidence type="ECO:0000256" key="7">
    <source>
        <dbReference type="ARBA" id="ARBA00049662"/>
    </source>
</evidence>
<evidence type="ECO:0000259" key="10">
    <source>
        <dbReference type="Pfam" id="PF01490"/>
    </source>
</evidence>
<keyword evidence="3 9" id="KW-0812">Transmembrane</keyword>
<accession>A0A7G2EL27</accession>
<feature type="domain" description="Amino acid transporter transmembrane" evidence="10">
    <location>
        <begin position="135"/>
        <end position="479"/>
    </location>
</feature>
<dbReference type="EMBL" id="LR881468">
    <property type="protein sequence ID" value="CAD5322507.1"/>
    <property type="molecule type" value="Genomic_DNA"/>
</dbReference>
<feature type="transmembrane region" description="Helical" evidence="9">
    <location>
        <begin position="751"/>
        <end position="774"/>
    </location>
</feature>
<feature type="transmembrane region" description="Helical" evidence="9">
    <location>
        <begin position="971"/>
        <end position="990"/>
    </location>
</feature>
<feature type="transmembrane region" description="Helical" evidence="9">
    <location>
        <begin position="1002"/>
        <end position="1024"/>
    </location>
</feature>
<feature type="transmembrane region" description="Helical" evidence="9">
    <location>
        <begin position="319"/>
        <end position="339"/>
    </location>
</feature>
<comment type="subcellular location">
    <subcellularLocation>
        <location evidence="1">Membrane</location>
        <topology evidence="1">Multi-pass membrane protein</topology>
    </subcellularLocation>
</comment>
<evidence type="ECO:0000256" key="3">
    <source>
        <dbReference type="ARBA" id="ARBA00022692"/>
    </source>
</evidence>
<feature type="domain" description="Amino acid transporter transmembrane" evidence="10">
    <location>
        <begin position="643"/>
        <end position="1021"/>
    </location>
</feature>
<protein>
    <submittedName>
        <fullName evidence="11">(thale cress) hypothetical protein</fullName>
    </submittedName>
</protein>
<feature type="transmembrane region" description="Helical" evidence="9">
    <location>
        <begin position="205"/>
        <end position="231"/>
    </location>
</feature>
<evidence type="ECO:0000313" key="12">
    <source>
        <dbReference type="Proteomes" id="UP000516314"/>
    </source>
</evidence>
<dbReference type="Proteomes" id="UP000516314">
    <property type="component" value="Chromosome 3"/>
</dbReference>
<feature type="transmembrane region" description="Helical" evidence="9">
    <location>
        <begin position="719"/>
        <end position="739"/>
    </location>
</feature>
<comment type="similarity">
    <text evidence="7">Belongs to the amino acid/polyamine transporter 2 family. Amino acid/auxin permease (AAAP) (TC 2.A.18.5) subfamily.</text>
</comment>
<feature type="compositionally biased region" description="Low complexity" evidence="8">
    <location>
        <begin position="542"/>
        <end position="552"/>
    </location>
</feature>
<feature type="region of interest" description="Disordered" evidence="8">
    <location>
        <begin position="531"/>
        <end position="556"/>
    </location>
</feature>
<evidence type="ECO:0000256" key="2">
    <source>
        <dbReference type="ARBA" id="ARBA00022448"/>
    </source>
</evidence>
<feature type="transmembrane region" description="Helical" evidence="9">
    <location>
        <begin position="672"/>
        <end position="692"/>
    </location>
</feature>
<dbReference type="Pfam" id="PF01490">
    <property type="entry name" value="Aa_trans"/>
    <property type="match status" value="2"/>
</dbReference>
<dbReference type="PANTHER" id="PTHR22950:SF692">
    <property type="entry name" value="TRANSMEMBRANE AMINO ACID TRANSPORTER FAMILY PROTEIN"/>
    <property type="match status" value="1"/>
</dbReference>
<name>A0A7G2EL27_ARATH</name>
<feature type="transmembrane region" description="Helical" evidence="9">
    <location>
        <begin position="164"/>
        <end position="184"/>
    </location>
</feature>
<dbReference type="PANTHER" id="PTHR22950">
    <property type="entry name" value="AMINO ACID TRANSPORTER"/>
    <property type="match status" value="1"/>
</dbReference>
<gene>
    <name evidence="11" type="ORF">AT9943_LOCUS10515</name>
</gene>
<keyword evidence="6 9" id="KW-0472">Membrane</keyword>
<evidence type="ECO:0000256" key="1">
    <source>
        <dbReference type="ARBA" id="ARBA00004141"/>
    </source>
</evidence>
<evidence type="ECO:0000256" key="9">
    <source>
        <dbReference type="SAM" id="Phobius"/>
    </source>
</evidence>
<evidence type="ECO:0000256" key="4">
    <source>
        <dbReference type="ARBA" id="ARBA00022970"/>
    </source>
</evidence>
<keyword evidence="5 9" id="KW-1133">Transmembrane helix</keyword>
<keyword evidence="4" id="KW-0029">Amino-acid transport</keyword>
<feature type="transmembrane region" description="Helical" evidence="9">
    <location>
        <begin position="827"/>
        <end position="847"/>
    </location>
</feature>
<dbReference type="GO" id="GO:0006865">
    <property type="term" value="P:amino acid transport"/>
    <property type="evidence" value="ECO:0007669"/>
    <property type="project" value="UniProtKB-KW"/>
</dbReference>
<reference evidence="11 12" key="1">
    <citation type="submission" date="2020-09" db="EMBL/GenBank/DDBJ databases">
        <authorList>
            <person name="Ashkenazy H."/>
        </authorList>
    </citation>
    <scope>NUCLEOTIDE SEQUENCE [LARGE SCALE GENOMIC DNA]</scope>
    <source>
        <strain evidence="12">cv. Cdm-0</strain>
    </source>
</reference>
<feature type="transmembrane region" description="Helical" evidence="9">
    <location>
        <begin position="415"/>
        <end position="440"/>
    </location>
</feature>
<feature type="transmembrane region" description="Helical" evidence="9">
    <location>
        <begin position="786"/>
        <end position="807"/>
    </location>
</feature>